<accession>A0A538UBC7</accession>
<dbReference type="Gene3D" id="3.30.1150.10">
    <property type="match status" value="1"/>
</dbReference>
<name>A0A538UBC7_UNCEI</name>
<proteinExistence type="predicted"/>
<gene>
    <name evidence="2" type="ORF">E6K81_05410</name>
</gene>
<dbReference type="SUPFAM" id="SSF74653">
    <property type="entry name" value="TolA/TonB C-terminal domain"/>
    <property type="match status" value="1"/>
</dbReference>
<reference evidence="2 3" key="1">
    <citation type="journal article" date="2019" name="Nat. Microbiol.">
        <title>Mediterranean grassland soil C-N compound turnover is dependent on rainfall and depth, and is mediated by genomically divergent microorganisms.</title>
        <authorList>
            <person name="Diamond S."/>
            <person name="Andeer P.F."/>
            <person name="Li Z."/>
            <person name="Crits-Christoph A."/>
            <person name="Burstein D."/>
            <person name="Anantharaman K."/>
            <person name="Lane K.R."/>
            <person name="Thomas B.C."/>
            <person name="Pan C."/>
            <person name="Northen T.R."/>
            <person name="Banfield J.F."/>
        </authorList>
    </citation>
    <scope>NUCLEOTIDE SEQUENCE [LARGE SCALE GENOMIC DNA]</scope>
    <source>
        <strain evidence="2">WS_11</strain>
    </source>
</reference>
<organism evidence="2 3">
    <name type="scientific">Eiseniibacteriota bacterium</name>
    <dbReference type="NCBI Taxonomy" id="2212470"/>
    <lineage>
        <taxon>Bacteria</taxon>
        <taxon>Candidatus Eiseniibacteriota</taxon>
    </lineage>
</organism>
<dbReference type="Proteomes" id="UP000319771">
    <property type="component" value="Unassembled WGS sequence"/>
</dbReference>
<dbReference type="EMBL" id="VBPB01000079">
    <property type="protein sequence ID" value="TMQ73196.1"/>
    <property type="molecule type" value="Genomic_DNA"/>
</dbReference>
<dbReference type="AlphaFoldDB" id="A0A538UBC7"/>
<feature type="non-terminal residue" evidence="2">
    <location>
        <position position="1"/>
    </location>
</feature>
<dbReference type="Pfam" id="PF03544">
    <property type="entry name" value="TonB_C"/>
    <property type="match status" value="1"/>
</dbReference>
<evidence type="ECO:0000313" key="3">
    <source>
        <dbReference type="Proteomes" id="UP000319771"/>
    </source>
</evidence>
<sequence length="200" mass="21632">EVRLEPAPPAGTYIYWRNAQQIGMNPAAAEARRAVYTAPFVIQPGSPPAEIRVDLSGTQTGRVGFVGRVDLVPSVLPRSAECLASDQTYSPDYGTIEPDGSTIIRAEGLVVHMSDPEYPRVAVSRGLTDVVPLRVLLCTSGRVLAAYPLTSYDDNRQPIDHERVLTEAAVATASSRTFAPLLRDSTPVAGWIHVHVAFRP</sequence>
<comment type="caution">
    <text evidence="2">The sequence shown here is derived from an EMBL/GenBank/DDBJ whole genome shotgun (WGS) entry which is preliminary data.</text>
</comment>
<feature type="domain" description="TonB C-terminal" evidence="1">
    <location>
        <begin position="116"/>
        <end position="199"/>
    </location>
</feature>
<dbReference type="InterPro" id="IPR037682">
    <property type="entry name" value="TonB_C"/>
</dbReference>
<dbReference type="GO" id="GO:0055085">
    <property type="term" value="P:transmembrane transport"/>
    <property type="evidence" value="ECO:0007669"/>
    <property type="project" value="InterPro"/>
</dbReference>
<evidence type="ECO:0000259" key="1">
    <source>
        <dbReference type="Pfam" id="PF03544"/>
    </source>
</evidence>
<protein>
    <recommendedName>
        <fullName evidence="1">TonB C-terminal domain-containing protein</fullName>
    </recommendedName>
</protein>
<evidence type="ECO:0000313" key="2">
    <source>
        <dbReference type="EMBL" id="TMQ73196.1"/>
    </source>
</evidence>